<gene>
    <name evidence="1" type="ORF">Cgig2_000254</name>
</gene>
<sequence length="205" mass="22818">MELELGSAWGLFRGMTCIEDRGRYDLGAFETGIGQAGKAKWIRVYKVLILCVHLLHAASYAGIKQSIPAYLDPNLTVEDLMTGVSFASAGSGYDPMTAQRISIAIFSTGHLGSGTRTGFGDCFSGVMDLVEQLEYFRQYKKRLEEKIGRKRTRYIISKGVFIVSAGTNDVVDVFGITPLPLQSQIPTTYLDFLLKHFKWFMQTHA</sequence>
<name>A0A9Q1JT27_9CARY</name>
<organism evidence="1 2">
    <name type="scientific">Carnegiea gigantea</name>
    <dbReference type="NCBI Taxonomy" id="171969"/>
    <lineage>
        <taxon>Eukaryota</taxon>
        <taxon>Viridiplantae</taxon>
        <taxon>Streptophyta</taxon>
        <taxon>Embryophyta</taxon>
        <taxon>Tracheophyta</taxon>
        <taxon>Spermatophyta</taxon>
        <taxon>Magnoliopsida</taxon>
        <taxon>eudicotyledons</taxon>
        <taxon>Gunneridae</taxon>
        <taxon>Pentapetalae</taxon>
        <taxon>Caryophyllales</taxon>
        <taxon>Cactineae</taxon>
        <taxon>Cactaceae</taxon>
        <taxon>Cactoideae</taxon>
        <taxon>Echinocereeae</taxon>
        <taxon>Carnegiea</taxon>
    </lineage>
</organism>
<protein>
    <submittedName>
        <fullName evidence="1">Uncharacterized protein</fullName>
    </submittedName>
</protein>
<evidence type="ECO:0000313" key="2">
    <source>
        <dbReference type="Proteomes" id="UP001153076"/>
    </source>
</evidence>
<accession>A0A9Q1JT27</accession>
<evidence type="ECO:0000313" key="1">
    <source>
        <dbReference type="EMBL" id="KAJ8430661.1"/>
    </source>
</evidence>
<dbReference type="PANTHER" id="PTHR45642:SF3">
    <property type="entry name" value="OS09G0540400 PROTEIN"/>
    <property type="match status" value="1"/>
</dbReference>
<dbReference type="InterPro" id="IPR036514">
    <property type="entry name" value="SGNH_hydro_sf"/>
</dbReference>
<comment type="caution">
    <text evidence="1">The sequence shown here is derived from an EMBL/GenBank/DDBJ whole genome shotgun (WGS) entry which is preliminary data.</text>
</comment>
<dbReference type="AlphaFoldDB" id="A0A9Q1JT27"/>
<keyword evidence="2" id="KW-1185">Reference proteome</keyword>
<proteinExistence type="predicted"/>
<reference evidence="1" key="1">
    <citation type="submission" date="2022-04" db="EMBL/GenBank/DDBJ databases">
        <title>Carnegiea gigantea Genome sequencing and assembly v2.</title>
        <authorList>
            <person name="Copetti D."/>
            <person name="Sanderson M.J."/>
            <person name="Burquez A."/>
            <person name="Wojciechowski M.F."/>
        </authorList>
    </citation>
    <scope>NUCLEOTIDE SEQUENCE</scope>
    <source>
        <strain evidence="1">SGP5-SGP5p</strain>
        <tissue evidence="1">Aerial part</tissue>
    </source>
</reference>
<dbReference type="EMBL" id="JAKOGI010000772">
    <property type="protein sequence ID" value="KAJ8430661.1"/>
    <property type="molecule type" value="Genomic_DNA"/>
</dbReference>
<dbReference type="Proteomes" id="UP001153076">
    <property type="component" value="Unassembled WGS sequence"/>
</dbReference>
<dbReference type="OrthoDB" id="1600564at2759"/>
<dbReference type="Gene3D" id="3.40.50.1110">
    <property type="entry name" value="SGNH hydrolase"/>
    <property type="match status" value="1"/>
</dbReference>
<dbReference type="PANTHER" id="PTHR45642">
    <property type="entry name" value="GDSL ESTERASE/LIPASE EXL3"/>
    <property type="match status" value="1"/>
</dbReference>
<dbReference type="InterPro" id="IPR050592">
    <property type="entry name" value="GDSL_lipolytic_enzyme"/>
</dbReference>